<dbReference type="GO" id="GO:0005634">
    <property type="term" value="C:nucleus"/>
    <property type="evidence" value="ECO:0007669"/>
    <property type="project" value="TreeGrafter"/>
</dbReference>
<dbReference type="Proteomes" id="UP000789390">
    <property type="component" value="Unassembled WGS sequence"/>
</dbReference>
<dbReference type="FunFam" id="3.40.50.1820:FF:000257">
    <property type="entry name" value="Uncharacterized protein, isoform A"/>
    <property type="match status" value="1"/>
</dbReference>
<reference evidence="2" key="1">
    <citation type="submission" date="2021-11" db="EMBL/GenBank/DDBJ databases">
        <authorList>
            <person name="Schell T."/>
        </authorList>
    </citation>
    <scope>NUCLEOTIDE SEQUENCE</scope>
    <source>
        <strain evidence="2">M5</strain>
    </source>
</reference>
<sequence length="352" mass="39843">MTDVITKFPAQNQLNKFTFLSSLFLSSRFGRFSEAMDDIFPKTLTEFGYAFNDKGQLRIIEKGMSHAGDRPFEFEVDKDNNDYNQRRYEALGEIINQHVYELLETKGKLKKQFLKKTDSSETSMAMETSNDLESFIFVSDDVLINDKLIVLVHGSGVVRAGQWARRLIINDNLDTGTQLPFIEMARQKGYAIIVTNTNDNQRTIDKQKKFIQGSENPVRHLLSVWNQVIDKSAAKHIAFIAHSYGGVCTLELASQVEKKFRDSVFALAMTDSVHSMVHHETIAAGLQQFLCQIGRNWVSSGLPLDKPIGGPANDIARVSAGHTQHEMTSYCSMSSIFQFLDEKLEEKQQQNN</sequence>
<dbReference type="GO" id="GO:0031048">
    <property type="term" value="P:regulatory ncRNA-mediated heterochromatin formation"/>
    <property type="evidence" value="ECO:0007669"/>
    <property type="project" value="TreeGrafter"/>
</dbReference>
<comment type="caution">
    <text evidence="2">The sequence shown here is derived from an EMBL/GenBank/DDBJ whole genome shotgun (WGS) entry which is preliminary data.</text>
</comment>
<dbReference type="PANTHER" id="PTHR21357:SF4">
    <property type="entry name" value="FAM172 FAMILY PROTEIN HOMOLOG CG10038"/>
    <property type="match status" value="1"/>
</dbReference>
<feature type="domain" description="Arb2" evidence="1">
    <location>
        <begin position="40"/>
        <end position="303"/>
    </location>
</feature>
<dbReference type="OrthoDB" id="421951at2759"/>
<evidence type="ECO:0000313" key="3">
    <source>
        <dbReference type="Proteomes" id="UP000789390"/>
    </source>
</evidence>
<organism evidence="2 3">
    <name type="scientific">Daphnia galeata</name>
    <dbReference type="NCBI Taxonomy" id="27404"/>
    <lineage>
        <taxon>Eukaryota</taxon>
        <taxon>Metazoa</taxon>
        <taxon>Ecdysozoa</taxon>
        <taxon>Arthropoda</taxon>
        <taxon>Crustacea</taxon>
        <taxon>Branchiopoda</taxon>
        <taxon>Diplostraca</taxon>
        <taxon>Cladocera</taxon>
        <taxon>Anomopoda</taxon>
        <taxon>Daphniidae</taxon>
        <taxon>Daphnia</taxon>
    </lineage>
</organism>
<protein>
    <recommendedName>
        <fullName evidence="1">Arb2 domain-containing protein</fullName>
    </recommendedName>
</protein>
<evidence type="ECO:0000259" key="1">
    <source>
        <dbReference type="Pfam" id="PF22749"/>
    </source>
</evidence>
<dbReference type="SUPFAM" id="SSF53474">
    <property type="entry name" value="alpha/beta-Hydrolases"/>
    <property type="match status" value="1"/>
</dbReference>
<dbReference type="InterPro" id="IPR029058">
    <property type="entry name" value="AB_hydrolase_fold"/>
</dbReference>
<proteinExistence type="predicted"/>
<gene>
    <name evidence="2" type="ORF">DGAL_LOCUS2375</name>
</gene>
<dbReference type="GO" id="GO:0035197">
    <property type="term" value="F:siRNA binding"/>
    <property type="evidence" value="ECO:0007669"/>
    <property type="project" value="TreeGrafter"/>
</dbReference>
<evidence type="ECO:0000313" key="2">
    <source>
        <dbReference type="EMBL" id="CAH0100184.1"/>
    </source>
</evidence>
<dbReference type="InterPro" id="IPR048263">
    <property type="entry name" value="Arb2"/>
</dbReference>
<dbReference type="EMBL" id="CAKKLH010000033">
    <property type="protein sequence ID" value="CAH0100184.1"/>
    <property type="molecule type" value="Genomic_DNA"/>
</dbReference>
<dbReference type="Pfam" id="PF22749">
    <property type="entry name" value="Arb2"/>
    <property type="match status" value="1"/>
</dbReference>
<dbReference type="InterPro" id="IPR053858">
    <property type="entry name" value="Arb2_dom"/>
</dbReference>
<accession>A0A8J2WHY9</accession>
<dbReference type="PANTHER" id="PTHR21357">
    <property type="entry name" value="FAM172 FAMILY PROTEIN HOMOLOG CG10038"/>
    <property type="match status" value="1"/>
</dbReference>
<name>A0A8J2WHY9_9CRUS</name>
<dbReference type="AlphaFoldDB" id="A0A8J2WHY9"/>
<dbReference type="Gene3D" id="3.40.50.1820">
    <property type="entry name" value="alpha/beta hydrolase"/>
    <property type="match status" value="1"/>
</dbReference>
<keyword evidence="3" id="KW-1185">Reference proteome</keyword>